<accession>A0A9X5N2A1</accession>
<dbReference type="EMBL" id="LXLI01000026">
    <property type="protein sequence ID" value="OFC91913.1"/>
    <property type="molecule type" value="Genomic_DNA"/>
</dbReference>
<keyword evidence="1" id="KW-0812">Transmembrane</keyword>
<dbReference type="Proteomes" id="UP000175994">
    <property type="component" value="Unassembled WGS sequence"/>
</dbReference>
<keyword evidence="1" id="KW-0472">Membrane</keyword>
<comment type="caution">
    <text evidence="2">The sequence shown here is derived from an EMBL/GenBank/DDBJ whole genome shotgun (WGS) entry which is preliminary data.</text>
</comment>
<evidence type="ECO:0000313" key="2">
    <source>
        <dbReference type="EMBL" id="OFC91913.1"/>
    </source>
</evidence>
<evidence type="ECO:0000256" key="1">
    <source>
        <dbReference type="SAM" id="Phobius"/>
    </source>
</evidence>
<evidence type="ECO:0000313" key="3">
    <source>
        <dbReference type="Proteomes" id="UP000175994"/>
    </source>
</evidence>
<protein>
    <submittedName>
        <fullName evidence="2">Uncharacterized protein</fullName>
    </submittedName>
</protein>
<name>A0A9X5N2A1_BACTU</name>
<dbReference type="RefSeq" id="WP_070184126.1">
    <property type="nucleotide sequence ID" value="NZ_LXLI01000026.1"/>
</dbReference>
<sequence>MDWISIFFDDKGVFLWTSMTAAVALFLGVINILISIMNNRKTLKMQKEMHKKNLEQQQSISQDNLNLQKEMNVSNFKGNIVSKSRIEWIQEVRKQSVAFISSFYNLINYVNELELDGFFDAPDHKTRIKKIKKNHDLMKLISTLKEKGTLLILYFGPDTSKNSNNEFINYMVTLIVDRVDGLGTSYDVKNVLEQEDNILSLKDFLRIYLKAEWKRANGELKDSDIQSYLENDDIYNHIIASYESGFESHIERIEYIYTMKRIEELRRNEL</sequence>
<dbReference type="AlphaFoldDB" id="A0A9X5N2A1"/>
<proteinExistence type="predicted"/>
<organism evidence="2 3">
    <name type="scientific">Bacillus thuringiensis</name>
    <dbReference type="NCBI Taxonomy" id="1428"/>
    <lineage>
        <taxon>Bacteria</taxon>
        <taxon>Bacillati</taxon>
        <taxon>Bacillota</taxon>
        <taxon>Bacilli</taxon>
        <taxon>Bacillales</taxon>
        <taxon>Bacillaceae</taxon>
        <taxon>Bacillus</taxon>
        <taxon>Bacillus cereus group</taxon>
    </lineage>
</organism>
<keyword evidence="1" id="KW-1133">Transmembrane helix</keyword>
<gene>
    <name evidence="2" type="ORF">BTGOE4_36110</name>
</gene>
<feature type="transmembrane region" description="Helical" evidence="1">
    <location>
        <begin position="13"/>
        <end position="37"/>
    </location>
</feature>
<reference evidence="2 3" key="1">
    <citation type="submission" date="2016-04" db="EMBL/GenBank/DDBJ databases">
        <title>Bacillus thuringiensis and Bacillus weihenstephanensis as novel biocontrol agents of wilt causing Verticillium species.</title>
        <authorList>
            <person name="Hollensteiner J."/>
            <person name="Wemheuer F."/>
            <person name="Harting R."/>
            <person name="Kolarzyk A."/>
            <person name="Diaz-Valerio S."/>
            <person name="Poehlein A."/>
            <person name="Brzuszkiewicz E."/>
            <person name="Nesemann K."/>
            <person name="Braus-Stromeyer S."/>
            <person name="Braus G."/>
            <person name="Daniel R."/>
            <person name="Liesegang H."/>
        </authorList>
    </citation>
    <scope>NUCLEOTIDE SEQUENCE [LARGE SCALE GENOMIC DNA]</scope>
    <source>
        <strain evidence="2 3">GOE4</strain>
    </source>
</reference>